<accession>A0AAV2PHR6</accession>
<keyword evidence="2" id="KW-1185">Reference proteome</keyword>
<sequence length="118" mass="13138">MPRQNSYMRDRINAFRHDKIELNEHSSEGVAGRTQLMLHHTLALVLVHSTLFVNALPKTLPNGYSDATLQNTFTCIVSGIGFSGCNLGDKYFMEMTITSCTNLILALSSSLRSILTFQ</sequence>
<evidence type="ECO:0000313" key="1">
    <source>
        <dbReference type="EMBL" id="CAL4059663.1"/>
    </source>
</evidence>
<evidence type="ECO:0000313" key="2">
    <source>
        <dbReference type="Proteomes" id="UP001497623"/>
    </source>
</evidence>
<dbReference type="Proteomes" id="UP001497623">
    <property type="component" value="Unassembled WGS sequence"/>
</dbReference>
<dbReference type="AlphaFoldDB" id="A0AAV2PHR6"/>
<comment type="caution">
    <text evidence="1">The sequence shown here is derived from an EMBL/GenBank/DDBJ whole genome shotgun (WGS) entry which is preliminary data.</text>
</comment>
<protein>
    <submittedName>
        <fullName evidence="1">Uncharacterized protein</fullName>
    </submittedName>
</protein>
<organism evidence="1 2">
    <name type="scientific">Meganyctiphanes norvegica</name>
    <name type="common">Northern krill</name>
    <name type="synonym">Thysanopoda norvegica</name>
    <dbReference type="NCBI Taxonomy" id="48144"/>
    <lineage>
        <taxon>Eukaryota</taxon>
        <taxon>Metazoa</taxon>
        <taxon>Ecdysozoa</taxon>
        <taxon>Arthropoda</taxon>
        <taxon>Crustacea</taxon>
        <taxon>Multicrustacea</taxon>
        <taxon>Malacostraca</taxon>
        <taxon>Eumalacostraca</taxon>
        <taxon>Eucarida</taxon>
        <taxon>Euphausiacea</taxon>
        <taxon>Euphausiidae</taxon>
        <taxon>Meganyctiphanes</taxon>
    </lineage>
</organism>
<proteinExistence type="predicted"/>
<gene>
    <name evidence="1" type="ORF">MNOR_LOCUS740</name>
</gene>
<reference evidence="1 2" key="1">
    <citation type="submission" date="2024-05" db="EMBL/GenBank/DDBJ databases">
        <authorList>
            <person name="Wallberg A."/>
        </authorList>
    </citation>
    <scope>NUCLEOTIDE SEQUENCE [LARGE SCALE GENOMIC DNA]</scope>
</reference>
<name>A0AAV2PHR6_MEGNR</name>
<dbReference type="EMBL" id="CAXKWB010000172">
    <property type="protein sequence ID" value="CAL4059663.1"/>
    <property type="molecule type" value="Genomic_DNA"/>
</dbReference>